<evidence type="ECO:0000313" key="2">
    <source>
        <dbReference type="Proteomes" id="UP000092154"/>
    </source>
</evidence>
<keyword evidence="2" id="KW-1185">Reference proteome</keyword>
<accession>A0A1B7MKR7</accession>
<reference evidence="1 2" key="1">
    <citation type="submission" date="2016-06" db="EMBL/GenBank/DDBJ databases">
        <title>Comparative genomics of the ectomycorrhizal sister species Rhizopogon vinicolor and Rhizopogon vesiculosus (Basidiomycota: Boletales) reveals a divergence of the mating type B locus.</title>
        <authorList>
            <consortium name="DOE Joint Genome Institute"/>
            <person name="Mujic A.B."/>
            <person name="Kuo A."/>
            <person name="Tritt A."/>
            <person name="Lipzen A."/>
            <person name="Chen C."/>
            <person name="Johnson J."/>
            <person name="Sharma A."/>
            <person name="Barry K."/>
            <person name="Grigoriev I.V."/>
            <person name="Spatafora J.W."/>
        </authorList>
    </citation>
    <scope>NUCLEOTIDE SEQUENCE [LARGE SCALE GENOMIC DNA]</scope>
    <source>
        <strain evidence="1 2">AM-OR11-026</strain>
    </source>
</reference>
<sequence length="258" mass="29246">MYRAQMELSLFGKPLANLCEEMNTRCHTASHPDLKILTTDTIRYMGVCQAPSPVNLHCFRPTVSVQEKCNAWFLTLSHPQHIVQVSNYSRTLLDSQLILEVPELHEFPLSVSAINITMIRCSDAVKPEERLLSLPHFVKAWVDNVAYRAYIYASREELYEPLGIDDCDNFKAKEYKTLDVLKSDLQILCLKKQRAQIEVNMFREAIERTSEFGFTDGGTTSGISTTYESRPPANGYWNHSFTDSCSTLSTSSDASELS</sequence>
<dbReference type="OrthoDB" id="2688138at2759"/>
<name>A0A1B7MKR7_9AGAM</name>
<evidence type="ECO:0000313" key="1">
    <source>
        <dbReference type="EMBL" id="OAX33190.1"/>
    </source>
</evidence>
<dbReference type="AlphaFoldDB" id="A0A1B7MKR7"/>
<protein>
    <submittedName>
        <fullName evidence="1">Uncharacterized protein</fullName>
    </submittedName>
</protein>
<gene>
    <name evidence="1" type="ORF">K503DRAFT_775874</name>
</gene>
<dbReference type="Proteomes" id="UP000092154">
    <property type="component" value="Unassembled WGS sequence"/>
</dbReference>
<dbReference type="EMBL" id="KV448818">
    <property type="protein sequence ID" value="OAX33190.1"/>
    <property type="molecule type" value="Genomic_DNA"/>
</dbReference>
<dbReference type="InParanoid" id="A0A1B7MKR7"/>
<proteinExistence type="predicted"/>
<organism evidence="1 2">
    <name type="scientific">Rhizopogon vinicolor AM-OR11-026</name>
    <dbReference type="NCBI Taxonomy" id="1314800"/>
    <lineage>
        <taxon>Eukaryota</taxon>
        <taxon>Fungi</taxon>
        <taxon>Dikarya</taxon>
        <taxon>Basidiomycota</taxon>
        <taxon>Agaricomycotina</taxon>
        <taxon>Agaricomycetes</taxon>
        <taxon>Agaricomycetidae</taxon>
        <taxon>Boletales</taxon>
        <taxon>Suillineae</taxon>
        <taxon>Rhizopogonaceae</taxon>
        <taxon>Rhizopogon</taxon>
    </lineage>
</organism>